<comment type="catalytic activity">
    <reaction evidence="11">
        <text>L-threonine + hydrogencarbonate + ATP = L-threonylcarbamoyladenylate + diphosphate + H2O</text>
        <dbReference type="Rhea" id="RHEA:36407"/>
        <dbReference type="ChEBI" id="CHEBI:15377"/>
        <dbReference type="ChEBI" id="CHEBI:17544"/>
        <dbReference type="ChEBI" id="CHEBI:30616"/>
        <dbReference type="ChEBI" id="CHEBI:33019"/>
        <dbReference type="ChEBI" id="CHEBI:57926"/>
        <dbReference type="ChEBI" id="CHEBI:73682"/>
        <dbReference type="EC" id="2.7.7.87"/>
    </reaction>
</comment>
<dbReference type="GO" id="GO:0006450">
    <property type="term" value="P:regulation of translational fidelity"/>
    <property type="evidence" value="ECO:0007669"/>
    <property type="project" value="TreeGrafter"/>
</dbReference>
<protein>
    <recommendedName>
        <fullName evidence="10">L-threonylcarbamoyladenylate synthase</fullName>
        <ecNumber evidence="3">2.7.7.87</ecNumber>
    </recommendedName>
    <alternativeName>
        <fullName evidence="10">L-threonylcarbamoyladenylate synthase</fullName>
    </alternativeName>
</protein>
<dbReference type="GO" id="GO:0005524">
    <property type="term" value="F:ATP binding"/>
    <property type="evidence" value="ECO:0007669"/>
    <property type="project" value="UniProtKB-KW"/>
</dbReference>
<dbReference type="GO" id="GO:0008033">
    <property type="term" value="P:tRNA processing"/>
    <property type="evidence" value="ECO:0007669"/>
    <property type="project" value="UniProtKB-KW"/>
</dbReference>
<keyword evidence="8" id="KW-0547">Nucleotide-binding</keyword>
<comment type="subcellular location">
    <subcellularLocation>
        <location evidence="1">Cytoplasm</location>
    </subcellularLocation>
</comment>
<dbReference type="AlphaFoldDB" id="A0AAX3YUE9"/>
<evidence type="ECO:0000256" key="8">
    <source>
        <dbReference type="ARBA" id="ARBA00022741"/>
    </source>
</evidence>
<dbReference type="PROSITE" id="PS51163">
    <property type="entry name" value="YRDC"/>
    <property type="match status" value="1"/>
</dbReference>
<keyword evidence="6" id="KW-0819">tRNA processing</keyword>
<keyword evidence="7 14" id="KW-0548">Nucleotidyltransferase</keyword>
<gene>
    <name evidence="13" type="ORF">O4328_44670</name>
    <name evidence="14" type="ORF">Q5707_42820</name>
</gene>
<evidence type="ECO:0000313" key="16">
    <source>
        <dbReference type="Proteomes" id="UP001231166"/>
    </source>
</evidence>
<keyword evidence="4" id="KW-0963">Cytoplasm</keyword>
<dbReference type="Gene3D" id="3.90.870.10">
    <property type="entry name" value="DHBP synthase"/>
    <property type="match status" value="1"/>
</dbReference>
<evidence type="ECO:0000256" key="2">
    <source>
        <dbReference type="ARBA" id="ARBA00007663"/>
    </source>
</evidence>
<evidence type="ECO:0000256" key="6">
    <source>
        <dbReference type="ARBA" id="ARBA00022694"/>
    </source>
</evidence>
<evidence type="ECO:0000256" key="7">
    <source>
        <dbReference type="ARBA" id="ARBA00022695"/>
    </source>
</evidence>
<dbReference type="PANTHER" id="PTHR17490:SF16">
    <property type="entry name" value="THREONYLCARBAMOYL-AMP SYNTHASE"/>
    <property type="match status" value="1"/>
</dbReference>
<dbReference type="GO" id="GO:0000049">
    <property type="term" value="F:tRNA binding"/>
    <property type="evidence" value="ECO:0007669"/>
    <property type="project" value="TreeGrafter"/>
</dbReference>
<dbReference type="GO" id="GO:0061710">
    <property type="term" value="F:L-threonylcarbamoyladenylate synthase"/>
    <property type="evidence" value="ECO:0007669"/>
    <property type="project" value="UniProtKB-EC"/>
</dbReference>
<accession>A0AAX3YUE9</accession>
<evidence type="ECO:0000256" key="4">
    <source>
        <dbReference type="ARBA" id="ARBA00022490"/>
    </source>
</evidence>
<keyword evidence="5 14" id="KW-0808">Transferase</keyword>
<dbReference type="GO" id="GO:0003725">
    <property type="term" value="F:double-stranded RNA binding"/>
    <property type="evidence" value="ECO:0007669"/>
    <property type="project" value="InterPro"/>
</dbReference>
<dbReference type="RefSeq" id="WP_269593154.1">
    <property type="nucleotide sequence ID" value="NZ_CP130956.1"/>
</dbReference>
<sequence>MTVYDCHSPEIRKTGLSHAGDALRSGRLVVFPTDTLYAVGSDAFNREAVHALLSAKQRSGDKPASVLVGSPASLDDLVASVPLSAHQLIQAFLPGALSLVLQAAPHLTCDLGRTRGTIMVRMPLHPVALELLEAGPIAQSSANQTGRPPATTVEQARKYLGAAVSVYLDGGMTGDLPSTIVDLSTSRQPAILRAGAISSAEISDVLALPLSTVRATGQHDRHRRRSRP</sequence>
<dbReference type="NCBIfam" id="TIGR00057">
    <property type="entry name" value="L-threonylcarbamoyladenylate synthase"/>
    <property type="match status" value="1"/>
</dbReference>
<evidence type="ECO:0000256" key="5">
    <source>
        <dbReference type="ARBA" id="ARBA00022679"/>
    </source>
</evidence>
<name>A0AAX3YUE9_RHOOP</name>
<evidence type="ECO:0000256" key="10">
    <source>
        <dbReference type="ARBA" id="ARBA00029774"/>
    </source>
</evidence>
<dbReference type="PANTHER" id="PTHR17490">
    <property type="entry name" value="SUA5"/>
    <property type="match status" value="1"/>
</dbReference>
<evidence type="ECO:0000256" key="1">
    <source>
        <dbReference type="ARBA" id="ARBA00004496"/>
    </source>
</evidence>
<dbReference type="Proteomes" id="UP001066327">
    <property type="component" value="Unassembled WGS sequence"/>
</dbReference>
<evidence type="ECO:0000313" key="15">
    <source>
        <dbReference type="Proteomes" id="UP001066327"/>
    </source>
</evidence>
<evidence type="ECO:0000256" key="3">
    <source>
        <dbReference type="ARBA" id="ARBA00012584"/>
    </source>
</evidence>
<dbReference type="InterPro" id="IPR050156">
    <property type="entry name" value="TC-AMP_synthase_SUA5"/>
</dbReference>
<comment type="similarity">
    <text evidence="2">Belongs to the SUA5 family.</text>
</comment>
<organism evidence="14 16">
    <name type="scientific">Rhodococcus opacus</name>
    <name type="common">Nocardia opaca</name>
    <dbReference type="NCBI Taxonomy" id="37919"/>
    <lineage>
        <taxon>Bacteria</taxon>
        <taxon>Bacillati</taxon>
        <taxon>Actinomycetota</taxon>
        <taxon>Actinomycetes</taxon>
        <taxon>Mycobacteriales</taxon>
        <taxon>Nocardiaceae</taxon>
        <taxon>Rhodococcus</taxon>
    </lineage>
</organism>
<reference evidence="14" key="2">
    <citation type="submission" date="2023-07" db="EMBL/GenBank/DDBJ databases">
        <title>Genomic analysis of Rhodococcus opacus VOC-14 with glycol ethers degradation activity.</title>
        <authorList>
            <person name="Narkevich D.A."/>
            <person name="Hlushen A.M."/>
            <person name="Akhremchuk A.E."/>
            <person name="Sikolenko M.A."/>
            <person name="Valentovich L.N."/>
        </authorList>
    </citation>
    <scope>NUCLEOTIDE SEQUENCE</scope>
    <source>
        <strain evidence="14">VOC-14</strain>
        <plasmid evidence="14">pRho-VOC14-L</plasmid>
    </source>
</reference>
<dbReference type="InterPro" id="IPR017945">
    <property type="entry name" value="DHBP_synth_RibB-like_a/b_dom"/>
</dbReference>
<evidence type="ECO:0000259" key="12">
    <source>
        <dbReference type="PROSITE" id="PS51163"/>
    </source>
</evidence>
<keyword evidence="15" id="KW-1185">Reference proteome</keyword>
<dbReference type="EMBL" id="JAPWIS010000063">
    <property type="protein sequence ID" value="MCZ4590627.1"/>
    <property type="molecule type" value="Genomic_DNA"/>
</dbReference>
<dbReference type="EMBL" id="CP130956">
    <property type="protein sequence ID" value="WLF52155.1"/>
    <property type="molecule type" value="Genomic_DNA"/>
</dbReference>
<feature type="domain" description="YrdC-like" evidence="12">
    <location>
        <begin position="13"/>
        <end position="197"/>
    </location>
</feature>
<reference evidence="13" key="1">
    <citation type="submission" date="2022-12" db="EMBL/GenBank/DDBJ databases">
        <authorList>
            <person name="Krivoruchko A.V."/>
            <person name="Elkin A."/>
        </authorList>
    </citation>
    <scope>NUCLEOTIDE SEQUENCE</scope>
    <source>
        <strain evidence="13">IEGM 249</strain>
    </source>
</reference>
<evidence type="ECO:0000256" key="9">
    <source>
        <dbReference type="ARBA" id="ARBA00022840"/>
    </source>
</evidence>
<keyword evidence="9" id="KW-0067">ATP-binding</keyword>
<keyword evidence="14" id="KW-0614">Plasmid</keyword>
<dbReference type="Proteomes" id="UP001231166">
    <property type="component" value="Plasmid pRho-VOC14-L"/>
</dbReference>
<dbReference type="EC" id="2.7.7.87" evidence="3"/>
<proteinExistence type="inferred from homology"/>
<dbReference type="Pfam" id="PF01300">
    <property type="entry name" value="Sua5_yciO_yrdC"/>
    <property type="match status" value="1"/>
</dbReference>
<dbReference type="SUPFAM" id="SSF55821">
    <property type="entry name" value="YrdC/RibB"/>
    <property type="match status" value="1"/>
</dbReference>
<evidence type="ECO:0000313" key="14">
    <source>
        <dbReference type="EMBL" id="WLF52155.1"/>
    </source>
</evidence>
<geneLocation type="plasmid" evidence="14 16">
    <name>pRho-VOC14-L</name>
</geneLocation>
<dbReference type="InterPro" id="IPR006070">
    <property type="entry name" value="Sua5-like_dom"/>
</dbReference>
<evidence type="ECO:0000256" key="11">
    <source>
        <dbReference type="ARBA" id="ARBA00048366"/>
    </source>
</evidence>
<evidence type="ECO:0000313" key="13">
    <source>
        <dbReference type="EMBL" id="MCZ4590627.1"/>
    </source>
</evidence>
<dbReference type="GO" id="GO:0005737">
    <property type="term" value="C:cytoplasm"/>
    <property type="evidence" value="ECO:0007669"/>
    <property type="project" value="UniProtKB-SubCell"/>
</dbReference>